<sequence length="60" mass="6759">MSIVIPSTAEESHSVILNASEESLCHLELAERSISEKKRFLDYASLHSKLDQTFKINPVD</sequence>
<dbReference type="EMBL" id="PXOT01000027">
    <property type="protein sequence ID" value="PSG87006.1"/>
    <property type="molecule type" value="Genomic_DNA"/>
</dbReference>
<protein>
    <submittedName>
        <fullName evidence="1">Uncharacterized protein</fullName>
    </submittedName>
</protein>
<name>A0A2T1N5Z0_9FLAO</name>
<proteinExistence type="predicted"/>
<gene>
    <name evidence="1" type="ORF">C7H61_12915</name>
</gene>
<accession>A0A2T1N5Z0</accession>
<comment type="caution">
    <text evidence="1">The sequence shown here is derived from an EMBL/GenBank/DDBJ whole genome shotgun (WGS) entry which is preliminary data.</text>
</comment>
<keyword evidence="2" id="KW-1185">Reference proteome</keyword>
<evidence type="ECO:0000313" key="2">
    <source>
        <dbReference type="Proteomes" id="UP000238430"/>
    </source>
</evidence>
<dbReference type="AlphaFoldDB" id="A0A2T1N5Z0"/>
<reference evidence="1 2" key="1">
    <citation type="submission" date="2018-03" db="EMBL/GenBank/DDBJ databases">
        <title>Mesoflavibacter sp. HG37 and Mesoflavibacter sp. HG96 sp.nov., two marine bacteria isolated from seawater of Western Pacific Ocean.</title>
        <authorList>
            <person name="Cheng H."/>
            <person name="Wu Y.-H."/>
            <person name="Guo L.-L."/>
            <person name="Xu X.-W."/>
        </authorList>
    </citation>
    <scope>NUCLEOTIDE SEQUENCE [LARGE SCALE GENOMIC DNA]</scope>
    <source>
        <strain evidence="1 2">KCTC 42117</strain>
    </source>
</reference>
<organism evidence="1 2">
    <name type="scientific">Mesoflavibacter zeaxanthinifaciens subsp. sabulilitoris</name>
    <dbReference type="NCBI Taxonomy" id="1520893"/>
    <lineage>
        <taxon>Bacteria</taxon>
        <taxon>Pseudomonadati</taxon>
        <taxon>Bacteroidota</taxon>
        <taxon>Flavobacteriia</taxon>
        <taxon>Flavobacteriales</taxon>
        <taxon>Flavobacteriaceae</taxon>
        <taxon>Mesoflavibacter</taxon>
    </lineage>
</organism>
<dbReference type="Proteomes" id="UP000238430">
    <property type="component" value="Unassembled WGS sequence"/>
</dbReference>
<evidence type="ECO:0000313" key="1">
    <source>
        <dbReference type="EMBL" id="PSG87006.1"/>
    </source>
</evidence>